<dbReference type="GeneID" id="9050001"/>
<evidence type="ECO:0000256" key="1">
    <source>
        <dbReference type="SAM" id="MobiDB-lite"/>
    </source>
</evidence>
<accession>C5LSL8</accession>
<evidence type="ECO:0000313" key="3">
    <source>
        <dbReference type="EMBL" id="EER00259.1"/>
    </source>
</evidence>
<dbReference type="AlphaFoldDB" id="C5LSL8"/>
<feature type="transmembrane region" description="Helical" evidence="2">
    <location>
        <begin position="124"/>
        <end position="147"/>
    </location>
</feature>
<proteinExistence type="predicted"/>
<feature type="transmembrane region" description="Helical" evidence="2">
    <location>
        <begin position="101"/>
        <end position="118"/>
    </location>
</feature>
<dbReference type="OrthoDB" id="10385653at2759"/>
<evidence type="ECO:0000256" key="2">
    <source>
        <dbReference type="SAM" id="Phobius"/>
    </source>
</evidence>
<keyword evidence="2" id="KW-1133">Transmembrane helix</keyword>
<sequence length="261" mass="28536">MSSMQESPREGPMAKLSLTSRVLGVVFWVGVTVLGIYLVYPKTGRETTPEDAGLLVKIHNTCEGIFLLALGVYSVYETLRTFKSREGLSAWPQFKHDSLRLCLYVVIAGYVIGGHRYSATFESIAMWLGILGFVIAVLYLVQSLAFFTGSNLHRLRNDRSNEQEEYHHAGPASSMQRPLVHEEALEDGSSRQQTGSVPVRDATGSPELSGNSQAVSYTPPQPRRPESPAFGSGRKQPWEQGTHEVKSNPFAGPAAGAGDKP</sequence>
<evidence type="ECO:0000313" key="4">
    <source>
        <dbReference type="Proteomes" id="UP000007800"/>
    </source>
</evidence>
<dbReference type="Proteomes" id="UP000007800">
    <property type="component" value="Unassembled WGS sequence"/>
</dbReference>
<feature type="compositionally biased region" description="Basic and acidic residues" evidence="1">
    <location>
        <begin position="159"/>
        <end position="168"/>
    </location>
</feature>
<reference evidence="3 4" key="1">
    <citation type="submission" date="2008-07" db="EMBL/GenBank/DDBJ databases">
        <authorList>
            <person name="El-Sayed N."/>
            <person name="Caler E."/>
            <person name="Inman J."/>
            <person name="Amedeo P."/>
            <person name="Hass B."/>
            <person name="Wortman J."/>
        </authorList>
    </citation>
    <scope>NUCLEOTIDE SEQUENCE [LARGE SCALE GENOMIC DNA]</scope>
    <source>
        <strain evidence="4">ATCC 50983 / TXsc</strain>
    </source>
</reference>
<gene>
    <name evidence="3" type="ORF">Pmar_PMAR017117</name>
</gene>
<keyword evidence="2" id="KW-0812">Transmembrane</keyword>
<name>C5LSL8_PERM5</name>
<protein>
    <submittedName>
        <fullName evidence="3">Uncharacterized protein</fullName>
    </submittedName>
</protein>
<feature type="transmembrane region" description="Helical" evidence="2">
    <location>
        <begin position="52"/>
        <end position="76"/>
    </location>
</feature>
<keyword evidence="4" id="KW-1185">Reference proteome</keyword>
<feature type="transmembrane region" description="Helical" evidence="2">
    <location>
        <begin position="21"/>
        <end position="40"/>
    </location>
</feature>
<feature type="compositionally biased region" description="Polar residues" evidence="1">
    <location>
        <begin position="206"/>
        <end position="218"/>
    </location>
</feature>
<keyword evidence="2" id="KW-0472">Membrane</keyword>
<dbReference type="RefSeq" id="XP_002767541.1">
    <property type="nucleotide sequence ID" value="XM_002767495.1"/>
</dbReference>
<organism evidence="4">
    <name type="scientific">Perkinsus marinus (strain ATCC 50983 / TXsc)</name>
    <dbReference type="NCBI Taxonomy" id="423536"/>
    <lineage>
        <taxon>Eukaryota</taxon>
        <taxon>Sar</taxon>
        <taxon>Alveolata</taxon>
        <taxon>Perkinsozoa</taxon>
        <taxon>Perkinsea</taxon>
        <taxon>Perkinsida</taxon>
        <taxon>Perkinsidae</taxon>
        <taxon>Perkinsus</taxon>
    </lineage>
</organism>
<dbReference type="EMBL" id="GG685191">
    <property type="protein sequence ID" value="EER00259.1"/>
    <property type="molecule type" value="Genomic_DNA"/>
</dbReference>
<feature type="region of interest" description="Disordered" evidence="1">
    <location>
        <begin position="159"/>
        <end position="261"/>
    </location>
</feature>
<dbReference type="InParanoid" id="C5LSL8"/>